<dbReference type="Pfam" id="PF00092">
    <property type="entry name" value="VWA"/>
    <property type="match status" value="1"/>
</dbReference>
<dbReference type="SUPFAM" id="SSF53300">
    <property type="entry name" value="vWA-like"/>
    <property type="match status" value="1"/>
</dbReference>
<organism evidence="3 4">
    <name type="scientific">Enterococcus faecalis</name>
    <name type="common">Streptococcus faecalis</name>
    <dbReference type="NCBI Taxonomy" id="1351"/>
    <lineage>
        <taxon>Bacteria</taxon>
        <taxon>Bacillati</taxon>
        <taxon>Bacillota</taxon>
        <taxon>Bacilli</taxon>
        <taxon>Lactobacillales</taxon>
        <taxon>Enterococcaceae</taxon>
        <taxon>Enterococcus</taxon>
    </lineage>
</organism>
<dbReference type="SUPFAM" id="SSF49478">
    <property type="entry name" value="Cna protein B-type domain"/>
    <property type="match status" value="1"/>
</dbReference>
<keyword evidence="2" id="KW-0812">Transmembrane</keyword>
<dbReference type="Gene3D" id="2.60.40.2110">
    <property type="match status" value="1"/>
</dbReference>
<feature type="transmembrane region" description="Helical" evidence="2">
    <location>
        <begin position="690"/>
        <end position="707"/>
    </location>
</feature>
<evidence type="ECO:0000256" key="1">
    <source>
        <dbReference type="SAM" id="MobiDB-lite"/>
    </source>
</evidence>
<dbReference type="SMART" id="SM00327">
    <property type="entry name" value="VWA"/>
    <property type="match status" value="1"/>
</dbReference>
<name>A0A4U5AXZ8_ENTFL</name>
<sequence length="711" mass="79783">MYLTSTFFCLLKSYFCSKLHISLKFHLNEKLLTTKELKKLKKTTLFLFMFFFLMTIFSIDVSAETYNFNYKNDEQGHYLTNGISEGDTNNYDYGHAPEATFDEEKYVNYGDEAYLKKSVAAVTGQQGLFNVTLDVKGNQTESPIDLVLVIDYSSSMKGEKLNNALKGLQQFGEELSDSLTDGHVRIGIVAYNRLTYSTADFSTDMNDLEDFLRNTAEPHSGTFMQKGLLEGQRLLAEKSRPNAKKMLVHIGDGSANASFLPRENAQSYPNNGEIIDYNGYHTSSYMEEFQTESNQYYTSNSASTDANAIQTNSTTVTDNTLGTIVSLKKSGDTYYSIAANPSLRGEYISRNIASDPKNYLIIDENLSGLGTALKELAGSINNTIHEGLIIDPMGENILLQGAGNFTEDNYQLKGWRKMPTGEWLEASDLLTDVVVTEENQVLHISTISLGKNERLTLTYQIRLNTETNDFKGDTWFLCNDRTTLQPTPEEETVDFPIPAIKAPTVQLKLIKNWENITEKEIPEAIQYQVTRKATTDETAWSTSEVMQLTQKEGYQKLINQVTVNGAEVALPKFNNRGEDFVYQIEEVNVPAEFDSIMTKTKDEFILTNRRKEVVSSTTDTSTNESLSSETATTNSSAEKTIVVETTTTTSELKNNNFSAETNTTAKKITKATPNDRHLPKTNETQKFQRVFLLLGGLLVGLSGFYLLKQRN</sequence>
<feature type="transmembrane region" description="Helical" evidence="2">
    <location>
        <begin position="45"/>
        <end position="63"/>
    </location>
</feature>
<dbReference type="Pfam" id="PF21426">
    <property type="entry name" value="GBS104-like_Ig"/>
    <property type="match status" value="1"/>
</dbReference>
<evidence type="ECO:0000313" key="4">
    <source>
        <dbReference type="Proteomes" id="UP000305511"/>
    </source>
</evidence>
<reference evidence="3 4" key="1">
    <citation type="submission" date="2019-02" db="EMBL/GenBank/DDBJ databases">
        <title>Bacteria dissemination in different level of health care in South Africa: the effectiveness of infections prevention and control.</title>
        <authorList>
            <person name="Shobo C."/>
            <person name="Amoako D.G."/>
            <person name="Allam M."/>
            <person name="Ismail A."/>
            <person name="Bester L.A."/>
            <person name="Essack S.Y."/>
        </authorList>
    </citation>
    <scope>NUCLEOTIDE SEQUENCE [LARGE SCALE GENOMIC DNA]</scope>
    <source>
        <strain evidence="3 4">2SIL2</strain>
    </source>
</reference>
<dbReference type="CDD" id="cd00198">
    <property type="entry name" value="vWFA"/>
    <property type="match status" value="1"/>
</dbReference>
<gene>
    <name evidence="3" type="ORF">EY666_11855</name>
</gene>
<dbReference type="Gene3D" id="3.40.50.410">
    <property type="entry name" value="von Willebrand factor, type A domain"/>
    <property type="match status" value="1"/>
</dbReference>
<evidence type="ECO:0000313" key="3">
    <source>
        <dbReference type="EMBL" id="TKK80879.1"/>
    </source>
</evidence>
<dbReference type="RefSeq" id="WP_002366085.1">
    <property type="nucleotide sequence ID" value="NZ_CABGIS010000010.1"/>
</dbReference>
<feature type="region of interest" description="Disordered" evidence="1">
    <location>
        <begin position="612"/>
        <end position="637"/>
    </location>
</feature>
<protein>
    <submittedName>
        <fullName evidence="3">VWA domain-containing protein</fullName>
    </submittedName>
</protein>
<dbReference type="Proteomes" id="UP000305511">
    <property type="component" value="Unassembled WGS sequence"/>
</dbReference>
<keyword evidence="2" id="KW-0472">Membrane</keyword>
<dbReference type="PROSITE" id="PS50234">
    <property type="entry name" value="VWFA"/>
    <property type="match status" value="1"/>
</dbReference>
<dbReference type="InterPro" id="IPR002035">
    <property type="entry name" value="VWF_A"/>
</dbReference>
<keyword evidence="2" id="KW-1133">Transmembrane helix</keyword>
<dbReference type="InterPro" id="IPR049319">
    <property type="entry name" value="GBS104-like_Ig"/>
</dbReference>
<dbReference type="InterPro" id="IPR036465">
    <property type="entry name" value="vWFA_dom_sf"/>
</dbReference>
<comment type="caution">
    <text evidence="3">The sequence shown here is derived from an EMBL/GenBank/DDBJ whole genome shotgun (WGS) entry which is preliminary data.</text>
</comment>
<feature type="compositionally biased region" description="Low complexity" evidence="1">
    <location>
        <begin position="614"/>
        <end position="637"/>
    </location>
</feature>
<evidence type="ECO:0000256" key="2">
    <source>
        <dbReference type="SAM" id="Phobius"/>
    </source>
</evidence>
<proteinExistence type="predicted"/>
<accession>A0A4U5AXZ8</accession>
<dbReference type="EMBL" id="SIYF01000294">
    <property type="protein sequence ID" value="TKK80879.1"/>
    <property type="molecule type" value="Genomic_DNA"/>
</dbReference>
<dbReference type="AlphaFoldDB" id="A0A4U5AXZ8"/>